<proteinExistence type="predicted"/>
<dbReference type="Proteomes" id="UP001292094">
    <property type="component" value="Unassembled WGS sequence"/>
</dbReference>
<organism evidence="1 3">
    <name type="scientific">Petrolisthes manimaculis</name>
    <dbReference type="NCBI Taxonomy" id="1843537"/>
    <lineage>
        <taxon>Eukaryota</taxon>
        <taxon>Metazoa</taxon>
        <taxon>Ecdysozoa</taxon>
        <taxon>Arthropoda</taxon>
        <taxon>Crustacea</taxon>
        <taxon>Multicrustacea</taxon>
        <taxon>Malacostraca</taxon>
        <taxon>Eumalacostraca</taxon>
        <taxon>Eucarida</taxon>
        <taxon>Decapoda</taxon>
        <taxon>Pleocyemata</taxon>
        <taxon>Anomura</taxon>
        <taxon>Galatheoidea</taxon>
        <taxon>Porcellanidae</taxon>
        <taxon>Petrolisthes</taxon>
    </lineage>
</organism>
<name>A0AAE1Q0N0_9EUCA</name>
<evidence type="ECO:0000313" key="2">
    <source>
        <dbReference type="EMBL" id="KAK4326227.1"/>
    </source>
</evidence>
<evidence type="ECO:0000313" key="1">
    <source>
        <dbReference type="EMBL" id="KAK4318165.1"/>
    </source>
</evidence>
<evidence type="ECO:0008006" key="4">
    <source>
        <dbReference type="Google" id="ProtNLM"/>
    </source>
</evidence>
<dbReference type="AlphaFoldDB" id="A0AAE1Q0N0"/>
<protein>
    <recommendedName>
        <fullName evidence="4">DDE Tnp4 domain-containing protein</fullName>
    </recommendedName>
</protein>
<dbReference type="EMBL" id="JAWZYT010000232">
    <property type="protein sequence ID" value="KAK4326227.1"/>
    <property type="molecule type" value="Genomic_DNA"/>
</dbReference>
<reference evidence="1" key="1">
    <citation type="submission" date="2023-11" db="EMBL/GenBank/DDBJ databases">
        <title>Genome assemblies of two species of porcelain crab, Petrolisthes cinctipes and Petrolisthes manimaculis (Anomura: Porcellanidae).</title>
        <authorList>
            <person name="Angst P."/>
        </authorList>
    </citation>
    <scope>NUCLEOTIDE SEQUENCE</scope>
    <source>
        <strain evidence="1">PB745_02</strain>
        <tissue evidence="1">Gill</tissue>
    </source>
</reference>
<accession>A0AAE1Q0N0</accession>
<evidence type="ECO:0000313" key="3">
    <source>
        <dbReference type="Proteomes" id="UP001292094"/>
    </source>
</evidence>
<dbReference type="EMBL" id="JAWZYT010000858">
    <property type="protein sequence ID" value="KAK4318165.1"/>
    <property type="molecule type" value="Genomic_DNA"/>
</dbReference>
<gene>
    <name evidence="2" type="ORF">Pmani_003219</name>
    <name evidence="1" type="ORF">Pmani_010807</name>
</gene>
<keyword evidence="3" id="KW-1185">Reference proteome</keyword>
<comment type="caution">
    <text evidence="1">The sequence shown here is derived from an EMBL/GenBank/DDBJ whole genome shotgun (WGS) entry which is preliminary data.</text>
</comment>
<sequence length="159" mass="18534">MVWVREVVCLMTHRRRPQCPAELPLHRCGNKWKNFRWRCVGKLNFVCEAAGRAIGLPTDEQLGDSHRTLPYVFIGDDAFPLKRYFMKPEHESFYTPVSSLDNKNVVDGVVTPGAWRDDRQLLPLERLLKHPTNEAKAVRNEFMEYFNEEGAVPWQQSMC</sequence>